<evidence type="ECO:0000313" key="2">
    <source>
        <dbReference type="Proteomes" id="UP001175227"/>
    </source>
</evidence>
<gene>
    <name evidence="1" type="ORF">IW261DRAFT_1430359</name>
</gene>
<dbReference type="EMBL" id="JAUEPR010000300">
    <property type="protein sequence ID" value="KAK0458690.1"/>
    <property type="molecule type" value="Genomic_DNA"/>
</dbReference>
<accession>A0AA39N640</accession>
<evidence type="ECO:0000313" key="1">
    <source>
        <dbReference type="EMBL" id="KAK0458690.1"/>
    </source>
</evidence>
<name>A0AA39N640_9AGAR</name>
<comment type="caution">
    <text evidence="1">The sequence shown here is derived from an EMBL/GenBank/DDBJ whole genome shotgun (WGS) entry which is preliminary data.</text>
</comment>
<sequence>MATMICPTVQQFDDGGAEIQGGLGIRHQGLDISYEQACAWTCTKTDSQVDGWSHAEYSDRSRFDERVEDPDNKGWKETIGFDGVVRRSGYERCPPEHRSSSVSRQGESILPEADTALWSGLVGRRGAYLLLDHVERVAGRRRVVELSRRGDGVSIIRREGRRSEVCSRGAEGGVVHIQSCGTRRGGGVNTRDDLRGVGVNTRAPASPGRTSLPVSCAALNARYAGIDPQPITSFHSLGLSLTLVARQLPRQTNVDHCPPTRGVPMSKAPTEVLVGRRSPGLDGDSTDCIRAMFANASMLRDILREPGVVQVGMADLKKVGMLDPLAC</sequence>
<keyword evidence="2" id="KW-1185">Reference proteome</keyword>
<organism evidence="1 2">
    <name type="scientific">Armillaria novae-zelandiae</name>
    <dbReference type="NCBI Taxonomy" id="153914"/>
    <lineage>
        <taxon>Eukaryota</taxon>
        <taxon>Fungi</taxon>
        <taxon>Dikarya</taxon>
        <taxon>Basidiomycota</taxon>
        <taxon>Agaricomycotina</taxon>
        <taxon>Agaricomycetes</taxon>
        <taxon>Agaricomycetidae</taxon>
        <taxon>Agaricales</taxon>
        <taxon>Marasmiineae</taxon>
        <taxon>Physalacriaceae</taxon>
        <taxon>Armillaria</taxon>
    </lineage>
</organism>
<reference evidence="1" key="1">
    <citation type="submission" date="2023-06" db="EMBL/GenBank/DDBJ databases">
        <authorList>
            <consortium name="Lawrence Berkeley National Laboratory"/>
            <person name="Ahrendt S."/>
            <person name="Sahu N."/>
            <person name="Indic B."/>
            <person name="Wong-Bajracharya J."/>
            <person name="Merenyi Z."/>
            <person name="Ke H.-M."/>
            <person name="Monk M."/>
            <person name="Kocsube S."/>
            <person name="Drula E."/>
            <person name="Lipzen A."/>
            <person name="Balint B."/>
            <person name="Henrissat B."/>
            <person name="Andreopoulos B."/>
            <person name="Martin F.M."/>
            <person name="Harder C.B."/>
            <person name="Rigling D."/>
            <person name="Ford K.L."/>
            <person name="Foster G.D."/>
            <person name="Pangilinan J."/>
            <person name="Papanicolaou A."/>
            <person name="Barry K."/>
            <person name="LaButti K."/>
            <person name="Viragh M."/>
            <person name="Koriabine M."/>
            <person name="Yan M."/>
            <person name="Riley R."/>
            <person name="Champramary S."/>
            <person name="Plett K.L."/>
            <person name="Tsai I.J."/>
            <person name="Slot J."/>
            <person name="Sipos G."/>
            <person name="Plett J."/>
            <person name="Nagy L.G."/>
            <person name="Grigoriev I.V."/>
        </authorList>
    </citation>
    <scope>NUCLEOTIDE SEQUENCE</scope>
    <source>
        <strain evidence="1">ICMP 16352</strain>
    </source>
</reference>
<proteinExistence type="predicted"/>
<dbReference type="Proteomes" id="UP001175227">
    <property type="component" value="Unassembled WGS sequence"/>
</dbReference>
<dbReference type="AlphaFoldDB" id="A0AA39N640"/>
<protein>
    <submittedName>
        <fullName evidence="1">Uncharacterized protein</fullName>
    </submittedName>
</protein>